<dbReference type="PANTHER" id="PTHR43649">
    <property type="entry name" value="ARABINOSE-BINDING PROTEIN-RELATED"/>
    <property type="match status" value="1"/>
</dbReference>
<dbReference type="EMBL" id="DVLP01000004">
    <property type="protein sequence ID" value="HIT73963.1"/>
    <property type="molecule type" value="Genomic_DNA"/>
</dbReference>
<protein>
    <submittedName>
        <fullName evidence="1">Extracellular solute-binding protein</fullName>
    </submittedName>
</protein>
<name>A0A9D1GVU4_9ACTN</name>
<reference evidence="1" key="1">
    <citation type="submission" date="2020-10" db="EMBL/GenBank/DDBJ databases">
        <authorList>
            <person name="Gilroy R."/>
        </authorList>
    </citation>
    <scope>NUCLEOTIDE SEQUENCE</scope>
    <source>
        <strain evidence="1">ChiGjej1B1-24693</strain>
    </source>
</reference>
<dbReference type="PROSITE" id="PS51318">
    <property type="entry name" value="TAT"/>
    <property type="match status" value="1"/>
</dbReference>
<organism evidence="1 2">
    <name type="scientific">Candidatus Avipropionibacterium avicola</name>
    <dbReference type="NCBI Taxonomy" id="2840701"/>
    <lineage>
        <taxon>Bacteria</taxon>
        <taxon>Bacillati</taxon>
        <taxon>Actinomycetota</taxon>
        <taxon>Actinomycetes</taxon>
        <taxon>Propionibacteriales</taxon>
        <taxon>Propionibacteriaceae</taxon>
        <taxon>Propionibacteriaceae incertae sedis</taxon>
        <taxon>Candidatus Avipropionibacterium</taxon>
    </lineage>
</organism>
<evidence type="ECO:0000313" key="1">
    <source>
        <dbReference type="EMBL" id="HIT73963.1"/>
    </source>
</evidence>
<dbReference type="InterPro" id="IPR006059">
    <property type="entry name" value="SBP"/>
</dbReference>
<dbReference type="PANTHER" id="PTHR43649:SF11">
    <property type="entry name" value="ABC TRANSPORTER SUBSTRATE-BINDING PROTEIN YESO-RELATED"/>
    <property type="match status" value="1"/>
</dbReference>
<dbReference type="SUPFAM" id="SSF53850">
    <property type="entry name" value="Periplasmic binding protein-like II"/>
    <property type="match status" value="1"/>
</dbReference>
<comment type="caution">
    <text evidence="1">The sequence shown here is derived from an EMBL/GenBank/DDBJ whole genome shotgun (WGS) entry which is preliminary data.</text>
</comment>
<sequence length="436" mass="46147">MLTRRGLLGIGAAGTAALTLGACGDNAGSSGAGGGGGGDPLTGDLRLGWWGNPTRNENTEDAIAAYKEIAPDVTITPEAGDWSSYWDKLGTQVAGRDAPDVIQMDMAYIREYGDRGALLDLSELVDTSKFAEGTADAGQLSDGLFGINCGVNSLTFLANPTLFEKAGMDLPDDASWTWDEMAEIGTELTAKSGGDFHGMPAWSGDDAINLWLRQNQKSFYTEDGFGFEAGDIVPFFTWLKGLLDSKAAPPAAVAVEDGSKSLDQQAFATGKMAIGSYWSNQVKALDAASGEDLVILRLPTHAGNADEGQFWYKASMLWSVSAQTDYPEAAAAVVDFLVNNEAAVKIIKAERGLPPNLEMRELIVGDLDASDKKAADFIDAIAPGISDSPIPPLIGTTAVRTTLENTTNDMMFGKITPEQAATQFYDTAKGQIEVKS</sequence>
<dbReference type="Pfam" id="PF13416">
    <property type="entry name" value="SBP_bac_8"/>
    <property type="match status" value="1"/>
</dbReference>
<reference evidence="1" key="2">
    <citation type="journal article" date="2021" name="PeerJ">
        <title>Extensive microbial diversity within the chicken gut microbiome revealed by metagenomics and culture.</title>
        <authorList>
            <person name="Gilroy R."/>
            <person name="Ravi A."/>
            <person name="Getino M."/>
            <person name="Pursley I."/>
            <person name="Horton D.L."/>
            <person name="Alikhan N.F."/>
            <person name="Baker D."/>
            <person name="Gharbi K."/>
            <person name="Hall N."/>
            <person name="Watson M."/>
            <person name="Adriaenssens E.M."/>
            <person name="Foster-Nyarko E."/>
            <person name="Jarju S."/>
            <person name="Secka A."/>
            <person name="Antonio M."/>
            <person name="Oren A."/>
            <person name="Chaudhuri R.R."/>
            <person name="La Ragione R."/>
            <person name="Hildebrand F."/>
            <person name="Pallen M.J."/>
        </authorList>
    </citation>
    <scope>NUCLEOTIDE SEQUENCE</scope>
    <source>
        <strain evidence="1">ChiGjej1B1-24693</strain>
    </source>
</reference>
<accession>A0A9D1GVU4</accession>
<evidence type="ECO:0000313" key="2">
    <source>
        <dbReference type="Proteomes" id="UP000886842"/>
    </source>
</evidence>
<dbReference type="AlphaFoldDB" id="A0A9D1GVU4"/>
<dbReference type="InterPro" id="IPR050490">
    <property type="entry name" value="Bact_solute-bd_prot1"/>
</dbReference>
<proteinExistence type="predicted"/>
<dbReference type="Gene3D" id="3.40.190.10">
    <property type="entry name" value="Periplasmic binding protein-like II"/>
    <property type="match status" value="2"/>
</dbReference>
<dbReference type="InterPro" id="IPR006311">
    <property type="entry name" value="TAT_signal"/>
</dbReference>
<dbReference type="Proteomes" id="UP000886842">
    <property type="component" value="Unassembled WGS sequence"/>
</dbReference>
<gene>
    <name evidence="1" type="ORF">IAA98_00075</name>
</gene>
<dbReference type="PROSITE" id="PS51257">
    <property type="entry name" value="PROKAR_LIPOPROTEIN"/>
    <property type="match status" value="1"/>
</dbReference>